<gene>
    <name evidence="12" type="ORF">E3N88_00749</name>
</gene>
<feature type="compositionally biased region" description="Polar residues" evidence="10">
    <location>
        <begin position="544"/>
        <end position="555"/>
    </location>
</feature>
<dbReference type="SUPFAM" id="SSF52540">
    <property type="entry name" value="P-loop containing nucleoside triphosphate hydrolases"/>
    <property type="match status" value="1"/>
</dbReference>
<evidence type="ECO:0000313" key="13">
    <source>
        <dbReference type="Proteomes" id="UP000326396"/>
    </source>
</evidence>
<dbReference type="InterPro" id="IPR038765">
    <property type="entry name" value="Papain-like_cys_pep_sf"/>
</dbReference>
<dbReference type="OrthoDB" id="611536at2759"/>
<keyword evidence="7" id="KW-0378">Hydrolase</keyword>
<dbReference type="Gene3D" id="3.40.50.300">
    <property type="entry name" value="P-loop containing nucleotide triphosphate hydrolases"/>
    <property type="match status" value="1"/>
</dbReference>
<dbReference type="InterPro" id="IPR036388">
    <property type="entry name" value="WH-like_DNA-bd_sf"/>
</dbReference>
<dbReference type="Pfam" id="PF23598">
    <property type="entry name" value="LRR_14"/>
    <property type="match status" value="1"/>
</dbReference>
<dbReference type="InterPro" id="IPR042197">
    <property type="entry name" value="Apaf_helical"/>
</dbReference>
<dbReference type="GO" id="GO:0051607">
    <property type="term" value="P:defense response to virus"/>
    <property type="evidence" value="ECO:0007669"/>
    <property type="project" value="UniProtKB-ARBA"/>
</dbReference>
<sequence length="1450" mass="168030">MAVEAVVSVVLQRVTDMLQGQSLTQNKLIVYQVQEIMKSINSMKGLIMIFKNQKLDDQYLDDVYMVEDGIEKLTLKIVHRRKLFGFLTDHIFFIDNLNSCLKINNKIKKMNQKVHDHYGSIVTKHVLNEGGKDDKGSETRATDHVSFSYSCNEEVMQIVGIKERFQQSKQMSSFSYKEVELGIFGLKEDVDTLVNQLTNNWEHVVLIVGLGGIGKTTLARTIYKNRDIKQHFQLRIWVSISEDYAAKDIMLTLMKSMDIMTDKASDNNDDEAMKFKVSEHLKNKRYLIILDDASNSNIWEDIKEAFPDVKNGSKLILTSKKQEMETAHASLYLHFMMPLSEDDSWKLFKEKVGREKRWDLVPDESKQATLKSLKGLPLNIVLLAGRFAMTDSRNWYQVFSNLQNSMDILSLCYNDLSDNLKVCLLYLVLFPKEYAIPVRRLLRLWLAEGFVKQNHTEKFLEDTAQMYFEELVNRNMIQVSKLRSDNSPRRCFVLGVLHDYLSLKAKETNLFHTYGNLINEKDDCLINVRRMVEYESPKKEQASKKQFGNQMSNLSSHRKTQSRSSLFNPSLLRSYMSFNHQHTDYMQANRIGTVLGNIINDGHGLLRVLDLEGVYKPILPENIGNLSNLRYLGLRSTYLDSVPPSVGELTHLETLDLKHTCIDELPCSIWRLKKLHHLNLNEMCLDMQLHSSLKLLTLWGLFLDKKVPIKDGLDKLHHLRELGVTFFLTTNQEELMNWIANLRDLRSLRLRSKDNLGGASNLVFRSMSNLGQLSHLNLLGKLEKLPDYNEFPPTLKVLTLSISSLEHDPMQTLGQLPCLTVLRLLGQSYIGKKMVCAKGGFSKLEVLKLWMLKELESCCLNKTRIKWNGYQHYNGPLTFLLLVYVHDVYQRQNPKKKKVPGISFNTNESLNELDAQLIDEQNIIKQESTDSKVKGKANVDKVKLPLTLVNKKRKKRNDDQEDLQVIKKNKKTKNENEELISSFIVKKNKTERSKRKKNNVYKKEKKTTTSKPKSAEEWVVTIEEKTKELDNFVKDVEFLIIKCFNEIEDDDKILPPIEEWMSRLTKYKEMRKNEEKDDNDAAVNTLMVEGHKDKNEEDKKEDTVKVQELNELSLSLVDEMIEAVDKVEADLEVKVDEDDDKIGDLITNLEFLSSNEADCQQTNKKSNEEKKTDDEVLFIKSEKPKNPVNRQKRIIKLSDALKSPYRQQIVQLNAERVKIEERISEWIFSATGEGENNFKARMRLNELLMNLETNLESTLLTSIYKSVEDVDILVVPILQDSHYYLICFNFKNETIDVIDNMKGKMKAKQKYRVTRMTQVMLNYLENHFESLHNKLDGVVPTKVNLPWQTDKNFVDCGVFAMRHMETYKGQPINEWANDCGLKEEAGQSLVGQLNDLRIKYLSKLLLSNVNLLRDKVISQLEDFEKIDISKREMLKKGAEKRINNRIKKYC</sequence>
<evidence type="ECO:0000256" key="6">
    <source>
        <dbReference type="ARBA" id="ARBA00022741"/>
    </source>
</evidence>
<evidence type="ECO:0000256" key="1">
    <source>
        <dbReference type="ARBA" id="ARBA00005234"/>
    </source>
</evidence>
<keyword evidence="3" id="KW-0433">Leucine-rich repeat</keyword>
<dbReference type="PROSITE" id="PS50600">
    <property type="entry name" value="ULP_PROTEASE"/>
    <property type="match status" value="1"/>
</dbReference>
<dbReference type="FunFam" id="1.10.10.10:FF:000322">
    <property type="entry name" value="Probable disease resistance protein At1g63360"/>
    <property type="match status" value="1"/>
</dbReference>
<evidence type="ECO:0000256" key="9">
    <source>
        <dbReference type="ARBA" id="ARBA00022840"/>
    </source>
</evidence>
<keyword evidence="8" id="KW-0611">Plant defense</keyword>
<reference evidence="12 13" key="1">
    <citation type="submission" date="2019-05" db="EMBL/GenBank/DDBJ databases">
        <title>Mikania micrantha, genome provides insights into the molecular mechanism of rapid growth.</title>
        <authorList>
            <person name="Liu B."/>
        </authorList>
    </citation>
    <scope>NUCLEOTIDE SEQUENCE [LARGE SCALE GENOMIC DNA]</scope>
    <source>
        <strain evidence="12">NLD-2019</strain>
        <tissue evidence="12">Leaf</tissue>
    </source>
</reference>
<feature type="domain" description="Ubiquitin-like protease family profile" evidence="11">
    <location>
        <begin position="1177"/>
        <end position="1367"/>
    </location>
</feature>
<keyword evidence="9" id="KW-0067">ATP-binding</keyword>
<evidence type="ECO:0000256" key="3">
    <source>
        <dbReference type="ARBA" id="ARBA00022614"/>
    </source>
</evidence>
<evidence type="ECO:0000256" key="5">
    <source>
        <dbReference type="ARBA" id="ARBA00022737"/>
    </source>
</evidence>
<dbReference type="InterPro" id="IPR002182">
    <property type="entry name" value="NB-ARC"/>
</dbReference>
<dbReference type="Proteomes" id="UP000326396">
    <property type="component" value="Linkage Group LG1"/>
</dbReference>
<keyword evidence="4" id="KW-0645">Protease</keyword>
<dbReference type="GO" id="GO:0043531">
    <property type="term" value="F:ADP binding"/>
    <property type="evidence" value="ECO:0007669"/>
    <property type="project" value="InterPro"/>
</dbReference>
<dbReference type="GO" id="GO:0098542">
    <property type="term" value="P:defense response to other organism"/>
    <property type="evidence" value="ECO:0007669"/>
    <property type="project" value="TreeGrafter"/>
</dbReference>
<dbReference type="GO" id="GO:0005524">
    <property type="term" value="F:ATP binding"/>
    <property type="evidence" value="ECO:0007669"/>
    <property type="project" value="UniProtKB-KW"/>
</dbReference>
<dbReference type="Gene3D" id="1.10.10.10">
    <property type="entry name" value="Winged helix-like DNA-binding domain superfamily/Winged helix DNA-binding domain"/>
    <property type="match status" value="1"/>
</dbReference>
<dbReference type="InterPro" id="IPR003653">
    <property type="entry name" value="Peptidase_C48_C"/>
</dbReference>
<dbReference type="SUPFAM" id="SSF54001">
    <property type="entry name" value="Cysteine proteinases"/>
    <property type="match status" value="1"/>
</dbReference>
<dbReference type="InterPro" id="IPR058922">
    <property type="entry name" value="WHD_DRP"/>
</dbReference>
<dbReference type="Pfam" id="PF00931">
    <property type="entry name" value="NB-ARC"/>
    <property type="match status" value="1"/>
</dbReference>
<dbReference type="Gene3D" id="3.40.395.10">
    <property type="entry name" value="Adenoviral Proteinase, Chain A"/>
    <property type="match status" value="1"/>
</dbReference>
<dbReference type="EMBL" id="SZYD01000001">
    <property type="protein sequence ID" value="KAD7477613.1"/>
    <property type="molecule type" value="Genomic_DNA"/>
</dbReference>
<comment type="caution">
    <text evidence="12">The sequence shown here is derived from an EMBL/GenBank/DDBJ whole genome shotgun (WGS) entry which is preliminary data.</text>
</comment>
<dbReference type="Gene3D" id="1.10.8.430">
    <property type="entry name" value="Helical domain of apoptotic protease-activating factors"/>
    <property type="match status" value="1"/>
</dbReference>
<keyword evidence="13" id="KW-1185">Reference proteome</keyword>
<keyword evidence="6" id="KW-0547">Nucleotide-binding</keyword>
<evidence type="ECO:0000259" key="11">
    <source>
        <dbReference type="PROSITE" id="PS50600"/>
    </source>
</evidence>
<protein>
    <recommendedName>
        <fullName evidence="11">Ubiquitin-like protease family profile domain-containing protein</fullName>
    </recommendedName>
</protein>
<dbReference type="InterPro" id="IPR032675">
    <property type="entry name" value="LRR_dom_sf"/>
</dbReference>
<accession>A0A5N6PZR7</accession>
<evidence type="ECO:0000256" key="10">
    <source>
        <dbReference type="SAM" id="MobiDB-lite"/>
    </source>
</evidence>
<dbReference type="GO" id="GO:0008234">
    <property type="term" value="F:cysteine-type peptidase activity"/>
    <property type="evidence" value="ECO:0007669"/>
    <property type="project" value="InterPro"/>
</dbReference>
<organism evidence="12 13">
    <name type="scientific">Mikania micrantha</name>
    <name type="common">bitter vine</name>
    <dbReference type="NCBI Taxonomy" id="192012"/>
    <lineage>
        <taxon>Eukaryota</taxon>
        <taxon>Viridiplantae</taxon>
        <taxon>Streptophyta</taxon>
        <taxon>Embryophyta</taxon>
        <taxon>Tracheophyta</taxon>
        <taxon>Spermatophyta</taxon>
        <taxon>Magnoliopsida</taxon>
        <taxon>eudicotyledons</taxon>
        <taxon>Gunneridae</taxon>
        <taxon>Pentapetalae</taxon>
        <taxon>asterids</taxon>
        <taxon>campanulids</taxon>
        <taxon>Asterales</taxon>
        <taxon>Asteraceae</taxon>
        <taxon>Asteroideae</taxon>
        <taxon>Heliantheae alliance</taxon>
        <taxon>Eupatorieae</taxon>
        <taxon>Mikania</taxon>
    </lineage>
</organism>
<comment type="similarity">
    <text evidence="1">Belongs to the peptidase C48 family.</text>
</comment>
<dbReference type="SUPFAM" id="SSF52058">
    <property type="entry name" value="L domain-like"/>
    <property type="match status" value="1"/>
</dbReference>
<feature type="region of interest" description="Disordered" evidence="10">
    <location>
        <begin position="537"/>
        <end position="561"/>
    </location>
</feature>
<dbReference type="GO" id="GO:0006508">
    <property type="term" value="P:proteolysis"/>
    <property type="evidence" value="ECO:0007669"/>
    <property type="project" value="UniProtKB-KW"/>
</dbReference>
<evidence type="ECO:0000256" key="2">
    <source>
        <dbReference type="ARBA" id="ARBA00008894"/>
    </source>
</evidence>
<name>A0A5N6PZR7_9ASTR</name>
<dbReference type="InterPro" id="IPR044974">
    <property type="entry name" value="Disease_R_plants"/>
</dbReference>
<dbReference type="Pfam" id="PF23559">
    <property type="entry name" value="WHD_DRP"/>
    <property type="match status" value="1"/>
</dbReference>
<comment type="similarity">
    <text evidence="2">Belongs to the disease resistance NB-LRR family.</text>
</comment>
<evidence type="ECO:0000256" key="8">
    <source>
        <dbReference type="ARBA" id="ARBA00022821"/>
    </source>
</evidence>
<dbReference type="Gene3D" id="3.80.10.10">
    <property type="entry name" value="Ribonuclease Inhibitor"/>
    <property type="match status" value="1"/>
</dbReference>
<evidence type="ECO:0000256" key="4">
    <source>
        <dbReference type="ARBA" id="ARBA00022670"/>
    </source>
</evidence>
<evidence type="ECO:0000313" key="12">
    <source>
        <dbReference type="EMBL" id="KAD7477613.1"/>
    </source>
</evidence>
<keyword evidence="5" id="KW-0677">Repeat</keyword>
<proteinExistence type="inferred from homology"/>
<dbReference type="PRINTS" id="PR00364">
    <property type="entry name" value="DISEASERSIST"/>
</dbReference>
<dbReference type="InterPro" id="IPR055414">
    <property type="entry name" value="LRR_R13L4/SHOC2-like"/>
</dbReference>
<dbReference type="PANTHER" id="PTHR23155">
    <property type="entry name" value="DISEASE RESISTANCE PROTEIN RP"/>
    <property type="match status" value="1"/>
</dbReference>
<dbReference type="FunFam" id="3.40.50.300:FF:001091">
    <property type="entry name" value="Probable disease resistance protein At1g61300"/>
    <property type="match status" value="1"/>
</dbReference>
<dbReference type="InterPro" id="IPR027417">
    <property type="entry name" value="P-loop_NTPase"/>
</dbReference>
<dbReference type="PANTHER" id="PTHR23155:SF955">
    <property type="entry name" value="AAA+ ATPASE DOMAIN-CONTAINING PROTEIN"/>
    <property type="match status" value="1"/>
</dbReference>
<evidence type="ECO:0000256" key="7">
    <source>
        <dbReference type="ARBA" id="ARBA00022801"/>
    </source>
</evidence>